<feature type="signal peptide" evidence="1">
    <location>
        <begin position="1"/>
        <end position="20"/>
    </location>
</feature>
<reference evidence="2" key="2">
    <citation type="submission" date="2023-06" db="EMBL/GenBank/DDBJ databases">
        <authorList>
            <consortium name="Lawrence Berkeley National Laboratory"/>
            <person name="Mondo S.J."/>
            <person name="Hensen N."/>
            <person name="Bonometti L."/>
            <person name="Westerberg I."/>
            <person name="Brannstrom I.O."/>
            <person name="Guillou S."/>
            <person name="Cros-Aarteil S."/>
            <person name="Calhoun S."/>
            <person name="Haridas S."/>
            <person name="Kuo A."/>
            <person name="Pangilinan J."/>
            <person name="Riley R."/>
            <person name="Labutti K."/>
            <person name="Andreopoulos B."/>
            <person name="Lipzen A."/>
            <person name="Chen C."/>
            <person name="Yanf M."/>
            <person name="Daum C."/>
            <person name="Ng V."/>
            <person name="Clum A."/>
            <person name="Steindorff A."/>
            <person name="Ohm R."/>
            <person name="Martin F."/>
            <person name="Silar P."/>
            <person name="Natvig D."/>
            <person name="Lalanne C."/>
            <person name="Gautier V."/>
            <person name="Ament-Velasquez S.L."/>
            <person name="Kruys A."/>
            <person name="Hutchinson M.I."/>
            <person name="Powell A.J."/>
            <person name="Barry K."/>
            <person name="Miller A.N."/>
            <person name="Grigoriev I.V."/>
            <person name="Debuchy R."/>
            <person name="Gladieux P."/>
            <person name="Thoren M.H."/>
            <person name="Johannesson H."/>
        </authorList>
    </citation>
    <scope>NUCLEOTIDE SEQUENCE</scope>
    <source>
        <strain evidence="2">CBS 626.80</strain>
    </source>
</reference>
<name>A0AAN6NNB7_9PEZI</name>
<sequence>MQSVLAISISLFSLLFPVLGAPTPADHALEARTPGNISPLTFLTRLIFQAIKLTKSRHRNTCEVLTIGINGACVRLPSTYDGHIGTAGPDHGTIFRLFTNGDCTGHGVAILTYPGETNLYSSNGIDAGHQARYIQCRSCRDCLKIWGCLELDDTNAGDELDVSKDMMGNR</sequence>
<evidence type="ECO:0000313" key="3">
    <source>
        <dbReference type="Proteomes" id="UP001303222"/>
    </source>
</evidence>
<keyword evidence="1" id="KW-0732">Signal</keyword>
<dbReference type="EMBL" id="MU859291">
    <property type="protein sequence ID" value="KAK3948013.1"/>
    <property type="molecule type" value="Genomic_DNA"/>
</dbReference>
<dbReference type="AlphaFoldDB" id="A0AAN6NNB7"/>
<keyword evidence="3" id="KW-1185">Reference proteome</keyword>
<evidence type="ECO:0000313" key="2">
    <source>
        <dbReference type="EMBL" id="KAK3948013.1"/>
    </source>
</evidence>
<evidence type="ECO:0000256" key="1">
    <source>
        <dbReference type="SAM" id="SignalP"/>
    </source>
</evidence>
<evidence type="ECO:0008006" key="4">
    <source>
        <dbReference type="Google" id="ProtNLM"/>
    </source>
</evidence>
<comment type="caution">
    <text evidence="2">The sequence shown here is derived from an EMBL/GenBank/DDBJ whole genome shotgun (WGS) entry which is preliminary data.</text>
</comment>
<accession>A0AAN6NNB7</accession>
<proteinExistence type="predicted"/>
<feature type="chain" id="PRO_5042917645" description="Killer toxin Kp4 domain-containing protein" evidence="1">
    <location>
        <begin position="21"/>
        <end position="170"/>
    </location>
</feature>
<gene>
    <name evidence="2" type="ORF">QBC32DRAFT_269753</name>
</gene>
<protein>
    <recommendedName>
        <fullName evidence="4">Killer toxin Kp4 domain-containing protein</fullName>
    </recommendedName>
</protein>
<dbReference type="Proteomes" id="UP001303222">
    <property type="component" value="Unassembled WGS sequence"/>
</dbReference>
<organism evidence="2 3">
    <name type="scientific">Pseudoneurospora amorphoporcata</name>
    <dbReference type="NCBI Taxonomy" id="241081"/>
    <lineage>
        <taxon>Eukaryota</taxon>
        <taxon>Fungi</taxon>
        <taxon>Dikarya</taxon>
        <taxon>Ascomycota</taxon>
        <taxon>Pezizomycotina</taxon>
        <taxon>Sordariomycetes</taxon>
        <taxon>Sordariomycetidae</taxon>
        <taxon>Sordariales</taxon>
        <taxon>Sordariaceae</taxon>
        <taxon>Pseudoneurospora</taxon>
    </lineage>
</organism>
<reference evidence="2" key="1">
    <citation type="journal article" date="2023" name="Mol. Phylogenet. Evol.">
        <title>Genome-scale phylogeny and comparative genomics of the fungal order Sordariales.</title>
        <authorList>
            <person name="Hensen N."/>
            <person name="Bonometti L."/>
            <person name="Westerberg I."/>
            <person name="Brannstrom I.O."/>
            <person name="Guillou S."/>
            <person name="Cros-Aarteil S."/>
            <person name="Calhoun S."/>
            <person name="Haridas S."/>
            <person name="Kuo A."/>
            <person name="Mondo S."/>
            <person name="Pangilinan J."/>
            <person name="Riley R."/>
            <person name="LaButti K."/>
            <person name="Andreopoulos B."/>
            <person name="Lipzen A."/>
            <person name="Chen C."/>
            <person name="Yan M."/>
            <person name="Daum C."/>
            <person name="Ng V."/>
            <person name="Clum A."/>
            <person name="Steindorff A."/>
            <person name="Ohm R.A."/>
            <person name="Martin F."/>
            <person name="Silar P."/>
            <person name="Natvig D.O."/>
            <person name="Lalanne C."/>
            <person name="Gautier V."/>
            <person name="Ament-Velasquez S.L."/>
            <person name="Kruys A."/>
            <person name="Hutchinson M.I."/>
            <person name="Powell A.J."/>
            <person name="Barry K."/>
            <person name="Miller A.N."/>
            <person name="Grigoriev I.V."/>
            <person name="Debuchy R."/>
            <person name="Gladieux P."/>
            <person name="Hiltunen Thoren M."/>
            <person name="Johannesson H."/>
        </authorList>
    </citation>
    <scope>NUCLEOTIDE SEQUENCE</scope>
    <source>
        <strain evidence="2">CBS 626.80</strain>
    </source>
</reference>